<reference evidence="1" key="2">
    <citation type="submission" date="2015-07" db="EMBL/GenBank/DDBJ databases">
        <title>Plasmids, circular viruses and viroids from rat gut.</title>
        <authorList>
            <person name="Jorgensen T.J."/>
            <person name="Hansen M.A."/>
            <person name="Xu Z."/>
            <person name="Tabak M.A."/>
            <person name="Sorensen S.J."/>
            <person name="Hansen L.H."/>
        </authorList>
    </citation>
    <scope>NUCLEOTIDE SEQUENCE</scope>
    <source>
        <strain evidence="1">RGFK0927</strain>
    </source>
</reference>
<evidence type="ECO:0000313" key="1">
    <source>
        <dbReference type="EMBL" id="CRY96110.1"/>
    </source>
</evidence>
<protein>
    <submittedName>
        <fullName evidence="1">Uncharacterized protein</fullName>
    </submittedName>
</protein>
<organism evidence="1">
    <name type="scientific">uncultured prokaryote</name>
    <dbReference type="NCBI Taxonomy" id="198431"/>
    <lineage>
        <taxon>unclassified sequences</taxon>
        <taxon>environmental samples</taxon>
    </lineage>
</organism>
<name>A0A0H5Q3Y2_9ZZZZ</name>
<dbReference type="AlphaFoldDB" id="A0A0H5Q3Y2"/>
<accession>A0A0H5Q3Y2</accession>
<proteinExistence type="predicted"/>
<reference evidence="1" key="1">
    <citation type="submission" date="2015-06" db="EMBL/GenBank/DDBJ databases">
        <authorList>
            <person name="Joergensen T."/>
        </authorList>
    </citation>
    <scope>NUCLEOTIDE SEQUENCE</scope>
    <source>
        <strain evidence="1">RGFK0927</strain>
    </source>
</reference>
<dbReference type="EMBL" id="LN853526">
    <property type="protein sequence ID" value="CRY96110.1"/>
    <property type="molecule type" value="Genomic_DNA"/>
</dbReference>
<sequence length="230" mass="23947">MAVYKFQATSVGYWRGNPHRWQNSFHYDISNDGAAAGCLPDFTAKIKALGTSQVPGGLASVAAYNTSTGGVPIASNVLFDYSTVASWISWSGSGPWGTGTDPTQAGEAAAKFRTQAGVGSTGKPVYVGIFWHAFTALPDTNATAQFTTAVRTAAALIYNGFQVLSISGVATAVQVTPGGRSIAGSGALLPFVESHQRTRGRRRKIVTIDGKRYVPAGGSSSQQIVPVEAA</sequence>